<keyword evidence="3" id="KW-0378">Hydrolase</keyword>
<dbReference type="EC" id="3.1.-.-" evidence="3"/>
<dbReference type="RefSeq" id="WP_289475090.1">
    <property type="nucleotide sequence ID" value="NZ_JAUCMN010000012.1"/>
</dbReference>
<dbReference type="CDD" id="cd01832">
    <property type="entry name" value="SGNH_hydrolase_like_1"/>
    <property type="match status" value="1"/>
</dbReference>
<name>A0ABT7TTM5_9MICO</name>
<dbReference type="EMBL" id="JAUCMN010000012">
    <property type="protein sequence ID" value="MDM7892938.1"/>
    <property type="molecule type" value="Genomic_DNA"/>
</dbReference>
<protein>
    <submittedName>
        <fullName evidence="3">SGNH/GDSL hydrolase family protein</fullName>
        <ecNumber evidence="3">3.1.-.-</ecNumber>
    </submittedName>
</protein>
<dbReference type="PANTHER" id="PTHR43784:SF2">
    <property type="entry name" value="GDSL-LIKE LIPASE_ACYLHYDROLASE, PUTATIVE (AFU_ORTHOLOGUE AFUA_2G00820)-RELATED"/>
    <property type="match status" value="1"/>
</dbReference>
<dbReference type="SUPFAM" id="SSF52266">
    <property type="entry name" value="SGNH hydrolase"/>
    <property type="match status" value="1"/>
</dbReference>
<keyword evidence="4" id="KW-1185">Reference proteome</keyword>
<dbReference type="GO" id="GO:0016787">
    <property type="term" value="F:hydrolase activity"/>
    <property type="evidence" value="ECO:0007669"/>
    <property type="project" value="UniProtKB-KW"/>
</dbReference>
<evidence type="ECO:0000259" key="2">
    <source>
        <dbReference type="Pfam" id="PF13472"/>
    </source>
</evidence>
<dbReference type="Gene3D" id="3.40.50.1110">
    <property type="entry name" value="SGNH hydrolase"/>
    <property type="match status" value="1"/>
</dbReference>
<proteinExistence type="predicted"/>
<evidence type="ECO:0000313" key="3">
    <source>
        <dbReference type="EMBL" id="MDM7892938.1"/>
    </source>
</evidence>
<accession>A0ABT7TTM5</accession>
<dbReference type="Proteomes" id="UP001236404">
    <property type="component" value="Unassembled WGS sequence"/>
</dbReference>
<dbReference type="Pfam" id="PF13472">
    <property type="entry name" value="Lipase_GDSL_2"/>
    <property type="match status" value="1"/>
</dbReference>
<reference evidence="3 4" key="1">
    <citation type="submission" date="2023-06" db="EMBL/GenBank/DDBJ databases">
        <authorList>
            <person name="Feng G."/>
            <person name="Li J."/>
            <person name="Zhu H."/>
        </authorList>
    </citation>
    <scope>NUCLEOTIDE SEQUENCE [LARGE SCALE GENOMIC DNA]</scope>
    <source>
        <strain evidence="3 4">RHCKG28</strain>
    </source>
</reference>
<feature type="region of interest" description="Disordered" evidence="1">
    <location>
        <begin position="226"/>
        <end position="246"/>
    </location>
</feature>
<dbReference type="InterPro" id="IPR053140">
    <property type="entry name" value="GDSL_Rv0518-like"/>
</dbReference>
<dbReference type="PANTHER" id="PTHR43784">
    <property type="entry name" value="GDSL-LIKE LIPASE/ACYLHYDROLASE, PUTATIVE (AFU_ORTHOLOGUE AFUA_2G00820)-RELATED"/>
    <property type="match status" value="1"/>
</dbReference>
<comment type="caution">
    <text evidence="3">The sequence shown here is derived from an EMBL/GenBank/DDBJ whole genome shotgun (WGS) entry which is preliminary data.</text>
</comment>
<organism evidence="3 4">
    <name type="scientific">Curtobacterium caseinilyticum</name>
    <dbReference type="NCBI Taxonomy" id="3055137"/>
    <lineage>
        <taxon>Bacteria</taxon>
        <taxon>Bacillati</taxon>
        <taxon>Actinomycetota</taxon>
        <taxon>Actinomycetes</taxon>
        <taxon>Micrococcales</taxon>
        <taxon>Microbacteriaceae</taxon>
        <taxon>Curtobacterium</taxon>
    </lineage>
</organism>
<dbReference type="InterPro" id="IPR013830">
    <property type="entry name" value="SGNH_hydro"/>
</dbReference>
<gene>
    <name evidence="3" type="ORF">QUG93_14690</name>
</gene>
<sequence length="246" mass="26444">MHTKFAVIGDSFAEGLGDEWPDGSPRGWADLVAGGLAATSDHQVDYANLAVRGKLLAPILDDQLPAALALGPDLLSVSGGNNDILRPRVSIAANAGRIAAGLDAAVRTGTDVLFVTVADMTRHLPLGRLVRRRGDEYADHIRSWANRPNVTVVDNWTDPAFHDSALWAPDRLHLNTLGHRRVAANVLTALGATVPTWDEVVRPTARASTLEHLRVHVLPWVGRRLTGRSSGDGREPKSATLGPVRR</sequence>
<evidence type="ECO:0000256" key="1">
    <source>
        <dbReference type="SAM" id="MobiDB-lite"/>
    </source>
</evidence>
<dbReference type="InterPro" id="IPR036514">
    <property type="entry name" value="SGNH_hydro_sf"/>
</dbReference>
<feature type="domain" description="SGNH hydrolase-type esterase" evidence="2">
    <location>
        <begin position="7"/>
        <end position="181"/>
    </location>
</feature>
<evidence type="ECO:0000313" key="4">
    <source>
        <dbReference type="Proteomes" id="UP001236404"/>
    </source>
</evidence>